<evidence type="ECO:0000256" key="3">
    <source>
        <dbReference type="ARBA" id="ARBA00023163"/>
    </source>
</evidence>
<sequence length="148" mass="16449">MTHYSDKLATLRFLPENMRLGRKLRVYSDARFKTIGLTQARGQVLLHLQAAAGSLPQSELTALLEVEHPTAIRLLDRLQALGYITRSQGENDRRVNDVMLTETGTALANRASEINDDIILQVMAGVSMQDIEHARQVIALISANLDNL</sequence>
<dbReference type="PANTHER" id="PTHR42756:SF1">
    <property type="entry name" value="TRANSCRIPTIONAL REPRESSOR OF EMRAB OPERON"/>
    <property type="match status" value="1"/>
</dbReference>
<dbReference type="GO" id="GO:0003700">
    <property type="term" value="F:DNA-binding transcription factor activity"/>
    <property type="evidence" value="ECO:0007669"/>
    <property type="project" value="InterPro"/>
</dbReference>
<proteinExistence type="predicted"/>
<protein>
    <submittedName>
        <fullName evidence="5">MarR family transcriptional regulator</fullName>
    </submittedName>
</protein>
<accession>A0A848ML23</accession>
<feature type="domain" description="HTH marR-type" evidence="4">
    <location>
        <begin position="10"/>
        <end position="143"/>
    </location>
</feature>
<keyword evidence="1" id="KW-0805">Transcription regulation</keyword>
<evidence type="ECO:0000256" key="1">
    <source>
        <dbReference type="ARBA" id="ARBA00023015"/>
    </source>
</evidence>
<dbReference type="RefSeq" id="WP_169404954.1">
    <property type="nucleotide sequence ID" value="NZ_JAADJU010000013.1"/>
</dbReference>
<evidence type="ECO:0000313" key="5">
    <source>
        <dbReference type="EMBL" id="NMP29238.1"/>
    </source>
</evidence>
<dbReference type="SUPFAM" id="SSF46785">
    <property type="entry name" value="Winged helix' DNA-binding domain"/>
    <property type="match status" value="1"/>
</dbReference>
<dbReference type="GO" id="GO:0003677">
    <property type="term" value="F:DNA binding"/>
    <property type="evidence" value="ECO:0007669"/>
    <property type="project" value="UniProtKB-KW"/>
</dbReference>
<dbReference type="EMBL" id="JAADJU010000013">
    <property type="protein sequence ID" value="NMP29238.1"/>
    <property type="molecule type" value="Genomic_DNA"/>
</dbReference>
<evidence type="ECO:0000259" key="4">
    <source>
        <dbReference type="PROSITE" id="PS50995"/>
    </source>
</evidence>
<dbReference type="SMART" id="SM00347">
    <property type="entry name" value="HTH_MARR"/>
    <property type="match status" value="1"/>
</dbReference>
<dbReference type="PRINTS" id="PR00598">
    <property type="entry name" value="HTHMARR"/>
</dbReference>
<gene>
    <name evidence="5" type="ORF">GW590_20530</name>
</gene>
<keyword evidence="6" id="KW-1185">Reference proteome</keyword>
<organism evidence="5 6">
    <name type="scientific">Rouxiella aceris</name>
    <dbReference type="NCBI Taxonomy" id="2703884"/>
    <lineage>
        <taxon>Bacteria</taxon>
        <taxon>Pseudomonadati</taxon>
        <taxon>Pseudomonadota</taxon>
        <taxon>Gammaproteobacteria</taxon>
        <taxon>Enterobacterales</taxon>
        <taxon>Yersiniaceae</taxon>
        <taxon>Rouxiella</taxon>
    </lineage>
</organism>
<dbReference type="AlphaFoldDB" id="A0A848ML23"/>
<reference evidence="5 6" key="2">
    <citation type="submission" date="2020-06" db="EMBL/GenBank/DDBJ databases">
        <title>Polyphasic characterization of a Rahnella strain isolated from tree sap.</title>
        <authorList>
            <person name="Kim I.S."/>
        </authorList>
    </citation>
    <scope>NUCLEOTIDE SEQUENCE [LARGE SCALE GENOMIC DNA]</scope>
    <source>
        <strain evidence="5 6">SAP-1</strain>
    </source>
</reference>
<dbReference type="Pfam" id="PF12802">
    <property type="entry name" value="MarR_2"/>
    <property type="match status" value="1"/>
</dbReference>
<dbReference type="Gene3D" id="1.10.10.10">
    <property type="entry name" value="Winged helix-like DNA-binding domain superfamily/Winged helix DNA-binding domain"/>
    <property type="match status" value="1"/>
</dbReference>
<dbReference type="PROSITE" id="PS50995">
    <property type="entry name" value="HTH_MARR_2"/>
    <property type="match status" value="1"/>
</dbReference>
<keyword evidence="3" id="KW-0804">Transcription</keyword>
<dbReference type="PANTHER" id="PTHR42756">
    <property type="entry name" value="TRANSCRIPTIONAL REGULATOR, MARR"/>
    <property type="match status" value="1"/>
</dbReference>
<evidence type="ECO:0000313" key="6">
    <source>
        <dbReference type="Proteomes" id="UP000585363"/>
    </source>
</evidence>
<dbReference type="Proteomes" id="UP000585363">
    <property type="component" value="Unassembled WGS sequence"/>
</dbReference>
<name>A0A848ML23_9GAMM</name>
<keyword evidence="2" id="KW-0238">DNA-binding</keyword>
<dbReference type="InterPro" id="IPR000835">
    <property type="entry name" value="HTH_MarR-typ"/>
</dbReference>
<dbReference type="InterPro" id="IPR036388">
    <property type="entry name" value="WH-like_DNA-bd_sf"/>
</dbReference>
<comment type="caution">
    <text evidence="5">The sequence shown here is derived from an EMBL/GenBank/DDBJ whole genome shotgun (WGS) entry which is preliminary data.</text>
</comment>
<evidence type="ECO:0000256" key="2">
    <source>
        <dbReference type="ARBA" id="ARBA00023125"/>
    </source>
</evidence>
<dbReference type="InterPro" id="IPR036390">
    <property type="entry name" value="WH_DNA-bd_sf"/>
</dbReference>
<reference evidence="5 6" key="1">
    <citation type="submission" date="2020-01" db="EMBL/GenBank/DDBJ databases">
        <authorList>
            <person name="Lee S.D."/>
        </authorList>
    </citation>
    <scope>NUCLEOTIDE SEQUENCE [LARGE SCALE GENOMIC DNA]</scope>
    <source>
        <strain evidence="5 6">SAP-1</strain>
    </source>
</reference>